<evidence type="ECO:0000313" key="3">
    <source>
        <dbReference type="EMBL" id="CCO06239.1"/>
    </source>
</evidence>
<sequence length="138" mass="15428">MLKGGEEMTARQRKFAEYYAKSGNATQSAVKAGYSKKFAHTNASRFLNVEEVKAYVRELTEKGQRERIMSALERQALLSDIARDSDEGMPSRLRAIDLLNKMTGVYISQDDDESEEVLAALDRVLGQINDGFENGSQT</sequence>
<dbReference type="PANTHER" id="PTHR41328">
    <property type="entry name" value="TERMINASE SMALL SUBUNIT-RELATED"/>
    <property type="match status" value="1"/>
</dbReference>
<dbReference type="InterPro" id="IPR052404">
    <property type="entry name" value="SPP1-like_terminase"/>
</dbReference>
<dbReference type="PANTHER" id="PTHR41328:SF2">
    <property type="entry name" value="TERMINASE SMALL SUBUNIT"/>
    <property type="match status" value="1"/>
</dbReference>
<organism evidence="3 4">
    <name type="scientific">Ruminococcus bicirculans</name>
    <name type="common">ex Wegman et al. 2014</name>
    <dbReference type="NCBI Taxonomy" id="1160721"/>
    <lineage>
        <taxon>Bacteria</taxon>
        <taxon>Bacillati</taxon>
        <taxon>Bacillota</taxon>
        <taxon>Clostridia</taxon>
        <taxon>Eubacteriales</taxon>
        <taxon>Oscillospiraceae</taxon>
        <taxon>Ruminococcus</taxon>
    </lineage>
</organism>
<gene>
    <name evidence="3" type="primary">terS</name>
    <name evidence="3" type="ORF">RBI_II00483</name>
</gene>
<dbReference type="InterPro" id="IPR038713">
    <property type="entry name" value="Terminase_Gp1_N_sf"/>
</dbReference>
<evidence type="ECO:0000256" key="1">
    <source>
        <dbReference type="ARBA" id="ARBA00022612"/>
    </source>
</evidence>
<dbReference type="Proteomes" id="UP000027600">
    <property type="component" value="Chromosome II"/>
</dbReference>
<keyword evidence="2" id="KW-0231">Viral genome packaging</keyword>
<evidence type="ECO:0000256" key="2">
    <source>
        <dbReference type="ARBA" id="ARBA00023219"/>
    </source>
</evidence>
<dbReference type="Gene3D" id="1.10.10.1400">
    <property type="entry name" value="Terminase, small subunit, N-terminal DNA-binding domain, HTH motif"/>
    <property type="match status" value="1"/>
</dbReference>
<dbReference type="Pfam" id="PF03592">
    <property type="entry name" value="Terminase_2"/>
    <property type="match status" value="1"/>
</dbReference>
<proteinExistence type="predicted"/>
<dbReference type="EMBL" id="HF545617">
    <property type="protein sequence ID" value="CCO06239.1"/>
    <property type="molecule type" value="Genomic_DNA"/>
</dbReference>
<keyword evidence="1" id="KW-1188">Viral release from host cell</keyword>
<name>A0ABP1WNT3_9FIRM</name>
<evidence type="ECO:0000313" key="4">
    <source>
        <dbReference type="Proteomes" id="UP000027600"/>
    </source>
</evidence>
<reference evidence="3 4" key="1">
    <citation type="journal article" date="2014" name="Int. J. Syst. Evol. Microbiol.">
        <title>Complete genome of a new Firmicutes species belonging to the dominant human colonic microbiota ('Ruminococcus bicirculans') reveals two chromosomes and a selective capacity to utilize plant glucans.</title>
        <authorList>
            <consortium name="NISC Comparative Sequencing Program"/>
            <person name="Wegmann U."/>
            <person name="Louis P."/>
            <person name="Goesmann A."/>
            <person name="Henrissat B."/>
            <person name="Duncan S.H."/>
            <person name="Flint H.J."/>
        </authorList>
    </citation>
    <scope>NUCLEOTIDE SEQUENCE [LARGE SCALE GENOMIC DNA]</scope>
    <source>
        <strain evidence="3 4">80/3</strain>
    </source>
</reference>
<accession>A0ABP1WNT3</accession>
<protein>
    <submittedName>
        <fullName evidence="3">Terminase small subunit</fullName>
    </submittedName>
</protein>
<keyword evidence="4" id="KW-1185">Reference proteome</keyword>
<dbReference type="InterPro" id="IPR005335">
    <property type="entry name" value="Terminase_ssu"/>
</dbReference>